<comment type="caution">
    <text evidence="1">The sequence shown here is derived from an EMBL/GenBank/DDBJ whole genome shotgun (WGS) entry which is preliminary data.</text>
</comment>
<evidence type="ECO:0000313" key="2">
    <source>
        <dbReference type="Proteomes" id="UP001279410"/>
    </source>
</evidence>
<organism evidence="1 2">
    <name type="scientific">Lates japonicus</name>
    <name type="common">Japanese lates</name>
    <dbReference type="NCBI Taxonomy" id="270547"/>
    <lineage>
        <taxon>Eukaryota</taxon>
        <taxon>Metazoa</taxon>
        <taxon>Chordata</taxon>
        <taxon>Craniata</taxon>
        <taxon>Vertebrata</taxon>
        <taxon>Euteleostomi</taxon>
        <taxon>Actinopterygii</taxon>
        <taxon>Neopterygii</taxon>
        <taxon>Teleostei</taxon>
        <taxon>Neoteleostei</taxon>
        <taxon>Acanthomorphata</taxon>
        <taxon>Carangaria</taxon>
        <taxon>Carangaria incertae sedis</taxon>
        <taxon>Centropomidae</taxon>
        <taxon>Lates</taxon>
    </lineage>
</organism>
<accession>A0AAD3MXF3</accession>
<gene>
    <name evidence="1" type="ORF">AKAME5_001340700</name>
</gene>
<evidence type="ECO:0000313" key="1">
    <source>
        <dbReference type="EMBL" id="GLD61616.1"/>
    </source>
</evidence>
<protein>
    <submittedName>
        <fullName evidence="1">Solute carrier family 23 member 2</fullName>
    </submittedName>
</protein>
<name>A0AAD3MXF3_LATJO</name>
<dbReference type="EMBL" id="BRZM01000047">
    <property type="protein sequence ID" value="GLD61616.1"/>
    <property type="molecule type" value="Genomic_DNA"/>
</dbReference>
<dbReference type="AlphaFoldDB" id="A0AAD3MXF3"/>
<sequence>MASARTDISLDAMTNSPWFRALPSVGYDGSVLASTMESIGDYYASQLVCRCSSCLTHAINRGIAVGASAASWLDCGGRGGTTSYSGTCAALGVTSTPRVGLGLFKLL</sequence>
<dbReference type="Proteomes" id="UP001279410">
    <property type="component" value="Unassembled WGS sequence"/>
</dbReference>
<keyword evidence="2" id="KW-1185">Reference proteome</keyword>
<reference evidence="1" key="1">
    <citation type="submission" date="2022-08" db="EMBL/GenBank/DDBJ databases">
        <title>Genome sequencing of akame (Lates japonicus).</title>
        <authorList>
            <person name="Hashiguchi Y."/>
            <person name="Takahashi H."/>
        </authorList>
    </citation>
    <scope>NUCLEOTIDE SEQUENCE</scope>
    <source>
        <strain evidence="1">Kochi</strain>
    </source>
</reference>
<proteinExistence type="predicted"/>